<evidence type="ECO:0000313" key="11">
    <source>
        <dbReference type="EMBL" id="GMT19011.1"/>
    </source>
</evidence>
<evidence type="ECO:0000259" key="10">
    <source>
        <dbReference type="PROSITE" id="PS50102"/>
    </source>
</evidence>
<proteinExistence type="predicted"/>
<dbReference type="InterPro" id="IPR000504">
    <property type="entry name" value="RRM_dom"/>
</dbReference>
<dbReference type="GO" id="GO:0071011">
    <property type="term" value="C:precatalytic spliceosome"/>
    <property type="evidence" value="ECO:0007669"/>
    <property type="project" value="TreeGrafter"/>
</dbReference>
<feature type="compositionally biased region" description="Gly residues" evidence="9">
    <location>
        <begin position="297"/>
        <end position="318"/>
    </location>
</feature>
<dbReference type="GO" id="GO:0071004">
    <property type="term" value="C:U2-type prespliceosome"/>
    <property type="evidence" value="ECO:0007669"/>
    <property type="project" value="TreeGrafter"/>
</dbReference>
<evidence type="ECO:0000256" key="5">
    <source>
        <dbReference type="ARBA" id="ARBA00023242"/>
    </source>
</evidence>
<dbReference type="GO" id="GO:0003729">
    <property type="term" value="F:mRNA binding"/>
    <property type="evidence" value="ECO:0007669"/>
    <property type="project" value="TreeGrafter"/>
</dbReference>
<dbReference type="EMBL" id="BTSY01000003">
    <property type="protein sequence ID" value="GMT19011.1"/>
    <property type="molecule type" value="Genomic_DNA"/>
</dbReference>
<dbReference type="SUPFAM" id="SSF54928">
    <property type="entry name" value="RNA-binding domain, RBD"/>
    <property type="match status" value="1"/>
</dbReference>
<feature type="non-terminal residue" evidence="11">
    <location>
        <position position="1"/>
    </location>
</feature>
<feature type="domain" description="RRM" evidence="10">
    <location>
        <begin position="107"/>
        <end position="184"/>
    </location>
</feature>
<evidence type="ECO:0000256" key="6">
    <source>
        <dbReference type="ARBA" id="ARBA00023274"/>
    </source>
</evidence>
<dbReference type="GO" id="GO:0005685">
    <property type="term" value="C:U1 snRNP"/>
    <property type="evidence" value="ECO:0007669"/>
    <property type="project" value="TreeGrafter"/>
</dbReference>
<feature type="region of interest" description="Disordered" evidence="9">
    <location>
        <begin position="190"/>
        <end position="342"/>
    </location>
</feature>
<evidence type="ECO:0000256" key="1">
    <source>
        <dbReference type="ARBA" id="ARBA00004123"/>
    </source>
</evidence>
<dbReference type="PANTHER" id="PTHR13952:SF5">
    <property type="entry name" value="U1 SMALL NUCLEAR RIBONUCLEOPROTEIN 70 KDA"/>
    <property type="match status" value="1"/>
</dbReference>
<comment type="subcellular location">
    <subcellularLocation>
        <location evidence="1">Nucleus</location>
    </subcellularLocation>
</comment>
<dbReference type="Gene3D" id="3.30.70.330">
    <property type="match status" value="1"/>
</dbReference>
<protein>
    <recommendedName>
        <fullName evidence="2">U1 small nuclear ribonucleoprotein 70 kDa</fullName>
    </recommendedName>
    <alternativeName>
        <fullName evidence="7">U1 snRNP-binding protein homolog</fullName>
    </alternativeName>
    <alternativeName>
        <fullName evidence="3">U11/U12 small nuclear ribonucleoprotein 35 kDa protein</fullName>
    </alternativeName>
</protein>
<dbReference type="PROSITE" id="PS50102">
    <property type="entry name" value="RRM"/>
    <property type="match status" value="1"/>
</dbReference>
<feature type="compositionally biased region" description="Basic and acidic residues" evidence="9">
    <location>
        <begin position="200"/>
        <end position="245"/>
    </location>
</feature>
<dbReference type="SMART" id="SM00360">
    <property type="entry name" value="RRM"/>
    <property type="match status" value="1"/>
</dbReference>
<dbReference type="InterPro" id="IPR051183">
    <property type="entry name" value="U1_U11-U12_snRNP_70-35kDa"/>
</dbReference>
<dbReference type="GO" id="GO:0000398">
    <property type="term" value="P:mRNA splicing, via spliceosome"/>
    <property type="evidence" value="ECO:0007669"/>
    <property type="project" value="TreeGrafter"/>
</dbReference>
<evidence type="ECO:0000256" key="3">
    <source>
        <dbReference type="ARBA" id="ARBA00021080"/>
    </source>
</evidence>
<evidence type="ECO:0000256" key="2">
    <source>
        <dbReference type="ARBA" id="ARBA00016996"/>
    </source>
</evidence>
<dbReference type="Proteomes" id="UP001432322">
    <property type="component" value="Unassembled WGS sequence"/>
</dbReference>
<keyword evidence="4 8" id="KW-0694">RNA-binding</keyword>
<comment type="caution">
    <text evidence="11">The sequence shown here is derived from an EMBL/GenBank/DDBJ whole genome shotgun (WGS) entry which is preliminary data.</text>
</comment>
<dbReference type="InterPro" id="IPR012677">
    <property type="entry name" value="Nucleotide-bd_a/b_plait_sf"/>
</dbReference>
<keyword evidence="5" id="KW-0539">Nucleus</keyword>
<name>A0AAV5VK75_9BILA</name>
<organism evidence="11 12">
    <name type="scientific">Pristionchus fissidentatus</name>
    <dbReference type="NCBI Taxonomy" id="1538716"/>
    <lineage>
        <taxon>Eukaryota</taxon>
        <taxon>Metazoa</taxon>
        <taxon>Ecdysozoa</taxon>
        <taxon>Nematoda</taxon>
        <taxon>Chromadorea</taxon>
        <taxon>Rhabditida</taxon>
        <taxon>Rhabditina</taxon>
        <taxon>Diplogasteromorpha</taxon>
        <taxon>Diplogasteroidea</taxon>
        <taxon>Neodiplogasteridae</taxon>
        <taxon>Pristionchus</taxon>
    </lineage>
</organism>
<evidence type="ECO:0000256" key="4">
    <source>
        <dbReference type="ARBA" id="ARBA00022884"/>
    </source>
</evidence>
<dbReference type="Pfam" id="PF00076">
    <property type="entry name" value="RRM_1"/>
    <property type="match status" value="1"/>
</dbReference>
<evidence type="ECO:0000256" key="8">
    <source>
        <dbReference type="PROSITE-ProRule" id="PRU00176"/>
    </source>
</evidence>
<accession>A0AAV5VK75</accession>
<dbReference type="InterPro" id="IPR034143">
    <property type="entry name" value="snRNP70_RRM"/>
</dbReference>
<dbReference type="GO" id="GO:0030619">
    <property type="term" value="F:U1 snRNA binding"/>
    <property type="evidence" value="ECO:0007669"/>
    <property type="project" value="InterPro"/>
</dbReference>
<feature type="compositionally biased region" description="Gly residues" evidence="9">
    <location>
        <begin position="269"/>
        <end position="289"/>
    </location>
</feature>
<evidence type="ECO:0000256" key="7">
    <source>
        <dbReference type="ARBA" id="ARBA00031739"/>
    </source>
</evidence>
<dbReference type="AlphaFoldDB" id="A0AAV5VK75"/>
<dbReference type="InterPro" id="IPR022023">
    <property type="entry name" value="U1snRNP70_N"/>
</dbReference>
<gene>
    <name evidence="11" type="ORF">PFISCL1PPCAC_10308</name>
</gene>
<evidence type="ECO:0000313" key="12">
    <source>
        <dbReference type="Proteomes" id="UP001432322"/>
    </source>
</evidence>
<keyword evidence="6" id="KW-0687">Ribonucleoprotein</keyword>
<sequence length="342" mass="37835">VLRGVRMTQFLPDNLLQLFAPRPPVAFMAPAGPLLCDKKRAKMQGMAECVGDFEGDGAPPKPVVETREEKRARRRKEKEELLAYKIEQGIAMWNPAENPRATKDPYKTLFVARINYETSESKLKREFEQFGKIEKLSMVADKNGKPRGYAFIEYSNKNEMSAAYKKADGTKIDGRRVVVDYERGRTQKTWLPRRLGGGKGDTRRARESKAVLEARGEYVAPDRDNNNRDRDGDRGGDRGADRDRGSFGGGPPRDGGFRGREERINSNGYTGGGYGGGRPSFGGGFGGGRDGGRDGGFRNGGSFGGPPRGGPGGYGGGRPRSRSRDRRDDRRDSYGGDRRDRR</sequence>
<dbReference type="InterPro" id="IPR035979">
    <property type="entry name" value="RBD_domain_sf"/>
</dbReference>
<dbReference type="CDD" id="cd12236">
    <property type="entry name" value="RRM_snRNP70"/>
    <property type="match status" value="1"/>
</dbReference>
<dbReference type="PANTHER" id="PTHR13952">
    <property type="entry name" value="U1 SMALL NUCLEAR RIBONUCLEOPROTEIN 70 KD"/>
    <property type="match status" value="1"/>
</dbReference>
<feature type="compositionally biased region" description="Basic and acidic residues" evidence="9">
    <location>
        <begin position="325"/>
        <end position="342"/>
    </location>
</feature>
<keyword evidence="12" id="KW-1185">Reference proteome</keyword>
<reference evidence="11" key="1">
    <citation type="submission" date="2023-10" db="EMBL/GenBank/DDBJ databases">
        <title>Genome assembly of Pristionchus species.</title>
        <authorList>
            <person name="Yoshida K."/>
            <person name="Sommer R.J."/>
        </authorList>
    </citation>
    <scope>NUCLEOTIDE SEQUENCE</scope>
    <source>
        <strain evidence="11">RS5133</strain>
    </source>
</reference>
<evidence type="ECO:0000256" key="9">
    <source>
        <dbReference type="SAM" id="MobiDB-lite"/>
    </source>
</evidence>
<dbReference type="Pfam" id="PF12220">
    <property type="entry name" value="U1snRNP70_N"/>
    <property type="match status" value="1"/>
</dbReference>
<feature type="compositionally biased region" description="Basic and acidic residues" evidence="9">
    <location>
        <begin position="255"/>
        <end position="264"/>
    </location>
</feature>
<dbReference type="FunFam" id="3.30.70.330:FF:000132">
    <property type="entry name" value="Small nuclear ribonucleoprotein U11/U12 subunit 35"/>
    <property type="match status" value="1"/>
</dbReference>